<dbReference type="RefSeq" id="WP_094550283.1">
    <property type="nucleotide sequence ID" value="NZ_MQWB01000001.1"/>
</dbReference>
<protein>
    <recommendedName>
        <fullName evidence="1">Glycosyltransferase 2-like domain-containing protein</fullName>
    </recommendedName>
</protein>
<evidence type="ECO:0000313" key="3">
    <source>
        <dbReference type="Proteomes" id="UP000216446"/>
    </source>
</evidence>
<evidence type="ECO:0000259" key="1">
    <source>
        <dbReference type="Pfam" id="PF00535"/>
    </source>
</evidence>
<dbReference type="InterPro" id="IPR029044">
    <property type="entry name" value="Nucleotide-diphossugar_trans"/>
</dbReference>
<accession>A0A259U2E3</accession>
<sequence length="237" mass="24985">MTPLHPAPLAAIVPTLGEVTTVGGVVRGLRARGVGRVIVVDGGSTDGSPEAAREAGAEVIVEPRRGYGRACLAGLEVLAHDPPEAVVFADADGSDDLDDLPALLAALRTADLVVGSRALGEREGRVEPGALTPVQRWGNQLASGLLRARWGARWTDLGPFRAIRWDTLRALNMRDETWGWTVEMQAKASREGLRCAEVPVAYRQRQAGVSTISGTVSGSVRAGAKILWTVGTLAVGR</sequence>
<dbReference type="AlphaFoldDB" id="A0A259U2E3"/>
<feature type="domain" description="Glycosyltransferase 2-like" evidence="1">
    <location>
        <begin position="12"/>
        <end position="138"/>
    </location>
</feature>
<name>A0A259U2E3_9BACT</name>
<dbReference type="Proteomes" id="UP000216446">
    <property type="component" value="Unassembled WGS sequence"/>
</dbReference>
<dbReference type="SUPFAM" id="SSF53448">
    <property type="entry name" value="Nucleotide-diphospho-sugar transferases"/>
    <property type="match status" value="1"/>
</dbReference>
<dbReference type="EMBL" id="MQWB01000001">
    <property type="protein sequence ID" value="OZC04141.1"/>
    <property type="molecule type" value="Genomic_DNA"/>
</dbReference>
<comment type="caution">
    <text evidence="2">The sequence shown here is derived from an EMBL/GenBank/DDBJ whole genome shotgun (WGS) entry which is preliminary data.</text>
</comment>
<dbReference type="Pfam" id="PF00535">
    <property type="entry name" value="Glycos_transf_2"/>
    <property type="match status" value="1"/>
</dbReference>
<evidence type="ECO:0000313" key="2">
    <source>
        <dbReference type="EMBL" id="OZC04141.1"/>
    </source>
</evidence>
<dbReference type="InParanoid" id="A0A259U2E3"/>
<keyword evidence="3" id="KW-1185">Reference proteome</keyword>
<dbReference type="InterPro" id="IPR001173">
    <property type="entry name" value="Glyco_trans_2-like"/>
</dbReference>
<dbReference type="Gene3D" id="3.90.550.10">
    <property type="entry name" value="Spore Coat Polysaccharide Biosynthesis Protein SpsA, Chain A"/>
    <property type="match status" value="1"/>
</dbReference>
<gene>
    <name evidence="2" type="ORF">BSZ36_14810</name>
</gene>
<dbReference type="PANTHER" id="PTHR48090:SF7">
    <property type="entry name" value="RFBJ PROTEIN"/>
    <property type="match status" value="1"/>
</dbReference>
<proteinExistence type="predicted"/>
<dbReference type="OrthoDB" id="9797819at2"/>
<dbReference type="PANTHER" id="PTHR48090">
    <property type="entry name" value="UNDECAPRENYL-PHOSPHATE 4-DEOXY-4-FORMAMIDO-L-ARABINOSE TRANSFERASE-RELATED"/>
    <property type="match status" value="1"/>
</dbReference>
<reference evidence="2 3" key="1">
    <citation type="submission" date="2016-11" db="EMBL/GenBank/DDBJ databases">
        <title>Study of marine rhodopsin-containing bacteria.</title>
        <authorList>
            <person name="Yoshizawa S."/>
            <person name="Kumagai Y."/>
            <person name="Kogure K."/>
        </authorList>
    </citation>
    <scope>NUCLEOTIDE SEQUENCE [LARGE SCALE GENOMIC DNA]</scope>
    <source>
        <strain evidence="2 3">SG-29</strain>
    </source>
</reference>
<organism evidence="2 3">
    <name type="scientific">Rubricoccus marinus</name>
    <dbReference type="NCBI Taxonomy" id="716817"/>
    <lineage>
        <taxon>Bacteria</taxon>
        <taxon>Pseudomonadati</taxon>
        <taxon>Rhodothermota</taxon>
        <taxon>Rhodothermia</taxon>
        <taxon>Rhodothermales</taxon>
        <taxon>Rubricoccaceae</taxon>
        <taxon>Rubricoccus</taxon>
    </lineage>
</organism>
<dbReference type="InterPro" id="IPR050256">
    <property type="entry name" value="Glycosyltransferase_2"/>
</dbReference>